<dbReference type="AlphaFoldDB" id="A0A1C0TZY5"/>
<organism evidence="1 2">
    <name type="scientific">Photorhabdus australis subsp. thailandensis</name>
    <dbReference type="NCBI Taxonomy" id="2805096"/>
    <lineage>
        <taxon>Bacteria</taxon>
        <taxon>Pseudomonadati</taxon>
        <taxon>Pseudomonadota</taxon>
        <taxon>Gammaproteobacteria</taxon>
        <taxon>Enterobacterales</taxon>
        <taxon>Morganellaceae</taxon>
        <taxon>Photorhabdus</taxon>
    </lineage>
</organism>
<evidence type="ECO:0000313" key="1">
    <source>
        <dbReference type="EMBL" id="OCQ51230.1"/>
    </source>
</evidence>
<comment type="caution">
    <text evidence="1">The sequence shown here is derived from an EMBL/GenBank/DDBJ whole genome shotgun (WGS) entry which is preliminary data.</text>
</comment>
<keyword evidence="2" id="KW-1185">Reference proteome</keyword>
<proteinExistence type="predicted"/>
<sequence>MNLELFSRVEGNLALTAADRAAFTQLAVTVSRDFLAGLADGKTEAPGAHQAGFFLLPPMGFIVRFGGGGDGELMTGAQADILRTGDIAAADI</sequence>
<reference evidence="1 2" key="1">
    <citation type="submission" date="2015-12" db="EMBL/GenBank/DDBJ databases">
        <title>Genome comparisons provide insights into the role of secondary metabolites in the pathogenic phase of the Photorhabdus life cycle.</title>
        <authorList>
            <person name="Tobias N.J."/>
            <person name="Mishra B."/>
            <person name="Gupta D.K."/>
            <person name="Thines M."/>
            <person name="Stinear T.P."/>
            <person name="Bode H.B."/>
        </authorList>
    </citation>
    <scope>NUCLEOTIDE SEQUENCE [LARGE SCALE GENOMIC DNA]</scope>
    <source>
        <strain evidence="1 2">PB68.1</strain>
    </source>
</reference>
<evidence type="ECO:0000313" key="2">
    <source>
        <dbReference type="Proteomes" id="UP000093476"/>
    </source>
</evidence>
<protein>
    <recommendedName>
        <fullName evidence="3">Ornithine cyclodeaminase family protein</fullName>
    </recommendedName>
</protein>
<dbReference type="Proteomes" id="UP000093476">
    <property type="component" value="Unassembled WGS sequence"/>
</dbReference>
<evidence type="ECO:0008006" key="3">
    <source>
        <dbReference type="Google" id="ProtNLM"/>
    </source>
</evidence>
<accession>A0A1C0TZY5</accession>
<dbReference type="EMBL" id="LOMY01000172">
    <property type="protein sequence ID" value="OCQ51230.1"/>
    <property type="molecule type" value="Genomic_DNA"/>
</dbReference>
<name>A0A1C0TZY5_9GAMM</name>
<gene>
    <name evidence="1" type="ORF">Ppb6_03596</name>
</gene>